<dbReference type="EMBL" id="CP000360">
    <property type="protein sequence ID" value="ABF40457.1"/>
    <property type="molecule type" value="Genomic_DNA"/>
</dbReference>
<dbReference type="SMART" id="SM00220">
    <property type="entry name" value="S_TKc"/>
    <property type="match status" value="1"/>
</dbReference>
<comment type="catalytic activity">
    <reaction evidence="7">
        <text>L-threonyl-[protein] + ATP = O-phospho-L-threonyl-[protein] + ADP + H(+)</text>
        <dbReference type="Rhea" id="RHEA:46608"/>
        <dbReference type="Rhea" id="RHEA-COMP:11060"/>
        <dbReference type="Rhea" id="RHEA-COMP:11605"/>
        <dbReference type="ChEBI" id="CHEBI:15378"/>
        <dbReference type="ChEBI" id="CHEBI:30013"/>
        <dbReference type="ChEBI" id="CHEBI:30616"/>
        <dbReference type="ChEBI" id="CHEBI:61977"/>
        <dbReference type="ChEBI" id="CHEBI:456216"/>
        <dbReference type="EC" id="2.7.11.1"/>
    </reaction>
</comment>
<evidence type="ECO:0000256" key="2">
    <source>
        <dbReference type="ARBA" id="ARBA00022527"/>
    </source>
</evidence>
<keyword evidence="4 9" id="KW-0547">Nucleotide-binding</keyword>
<keyword evidence="10" id="KW-1133">Transmembrane helix</keyword>
<protein>
    <recommendedName>
        <fullName evidence="1">non-specific serine/threonine protein kinase</fullName>
        <ecNumber evidence="1">2.7.11.1</ecNumber>
    </recommendedName>
</protein>
<evidence type="ECO:0000256" key="1">
    <source>
        <dbReference type="ARBA" id="ARBA00012513"/>
    </source>
</evidence>
<evidence type="ECO:0000259" key="11">
    <source>
        <dbReference type="PROSITE" id="PS50011"/>
    </source>
</evidence>
<evidence type="ECO:0000256" key="3">
    <source>
        <dbReference type="ARBA" id="ARBA00022679"/>
    </source>
</evidence>
<dbReference type="CDD" id="cd14014">
    <property type="entry name" value="STKc_PknB_like"/>
    <property type="match status" value="1"/>
</dbReference>
<evidence type="ECO:0000256" key="7">
    <source>
        <dbReference type="ARBA" id="ARBA00047899"/>
    </source>
</evidence>
<dbReference type="eggNOG" id="COG0515">
    <property type="taxonomic scope" value="Bacteria"/>
</dbReference>
<dbReference type="PROSITE" id="PS00108">
    <property type="entry name" value="PROTEIN_KINASE_ST"/>
    <property type="match status" value="1"/>
</dbReference>
<evidence type="ECO:0000256" key="5">
    <source>
        <dbReference type="ARBA" id="ARBA00022777"/>
    </source>
</evidence>
<dbReference type="eggNOG" id="COG5616">
    <property type="taxonomic scope" value="Bacteria"/>
</dbReference>
<dbReference type="KEGG" id="aba:Acid345_1455"/>
<dbReference type="SUPFAM" id="SSF56112">
    <property type="entry name" value="Protein kinase-like (PK-like)"/>
    <property type="match status" value="1"/>
</dbReference>
<keyword evidence="6 9" id="KW-0067">ATP-binding</keyword>
<dbReference type="HOGENOM" id="CLU_013589_0_0_0"/>
<feature type="domain" description="Protein kinase" evidence="11">
    <location>
        <begin position="14"/>
        <end position="292"/>
    </location>
</feature>
<dbReference type="FunFam" id="1.10.510.10:FF:000021">
    <property type="entry name" value="Serine/threonine protein kinase"/>
    <property type="match status" value="1"/>
</dbReference>
<name>Q1IRP3_KORVE</name>
<dbReference type="FunFam" id="3.30.200.20:FF:000035">
    <property type="entry name" value="Serine/threonine protein kinase Stk1"/>
    <property type="match status" value="1"/>
</dbReference>
<dbReference type="EnsemblBacteria" id="ABF40457">
    <property type="protein sequence ID" value="ABF40457"/>
    <property type="gene ID" value="Acid345_1455"/>
</dbReference>
<feature type="transmembrane region" description="Helical" evidence="10">
    <location>
        <begin position="324"/>
        <end position="345"/>
    </location>
</feature>
<dbReference type="Gene3D" id="1.25.40.10">
    <property type="entry name" value="Tetratricopeptide repeat domain"/>
    <property type="match status" value="1"/>
</dbReference>
<dbReference type="eggNOG" id="COG0457">
    <property type="taxonomic scope" value="Bacteria"/>
</dbReference>
<dbReference type="Proteomes" id="UP000002432">
    <property type="component" value="Chromosome"/>
</dbReference>
<keyword evidence="2 12" id="KW-0723">Serine/threonine-protein kinase</keyword>
<dbReference type="InterPro" id="IPR011009">
    <property type="entry name" value="Kinase-like_dom_sf"/>
</dbReference>
<evidence type="ECO:0000256" key="10">
    <source>
        <dbReference type="SAM" id="Phobius"/>
    </source>
</evidence>
<dbReference type="PROSITE" id="PS00107">
    <property type="entry name" value="PROTEIN_KINASE_ATP"/>
    <property type="match status" value="1"/>
</dbReference>
<evidence type="ECO:0000256" key="6">
    <source>
        <dbReference type="ARBA" id="ARBA00022840"/>
    </source>
</evidence>
<dbReference type="Gene3D" id="3.30.200.20">
    <property type="entry name" value="Phosphorylase Kinase, domain 1"/>
    <property type="match status" value="1"/>
</dbReference>
<keyword evidence="5 12" id="KW-0418">Kinase</keyword>
<dbReference type="PROSITE" id="PS50011">
    <property type="entry name" value="PROTEIN_KINASE_DOM"/>
    <property type="match status" value="1"/>
</dbReference>
<dbReference type="InterPro" id="IPR008271">
    <property type="entry name" value="Ser/Thr_kinase_AS"/>
</dbReference>
<dbReference type="PANTHER" id="PTHR43289:SF6">
    <property type="entry name" value="SERINE_THREONINE-PROTEIN KINASE NEKL-3"/>
    <property type="match status" value="1"/>
</dbReference>
<dbReference type="SUPFAM" id="SSF48452">
    <property type="entry name" value="TPR-like"/>
    <property type="match status" value="1"/>
</dbReference>
<dbReference type="PANTHER" id="PTHR43289">
    <property type="entry name" value="MITOGEN-ACTIVATED PROTEIN KINASE KINASE KINASE 20-RELATED"/>
    <property type="match status" value="1"/>
</dbReference>
<dbReference type="AlphaFoldDB" id="Q1IRP3"/>
<evidence type="ECO:0000256" key="8">
    <source>
        <dbReference type="ARBA" id="ARBA00048679"/>
    </source>
</evidence>
<dbReference type="InterPro" id="IPR000719">
    <property type="entry name" value="Prot_kinase_dom"/>
</dbReference>
<comment type="catalytic activity">
    <reaction evidence="8">
        <text>L-seryl-[protein] + ATP = O-phospho-L-seryl-[protein] + ADP + H(+)</text>
        <dbReference type="Rhea" id="RHEA:17989"/>
        <dbReference type="Rhea" id="RHEA-COMP:9863"/>
        <dbReference type="Rhea" id="RHEA-COMP:11604"/>
        <dbReference type="ChEBI" id="CHEBI:15378"/>
        <dbReference type="ChEBI" id="CHEBI:29999"/>
        <dbReference type="ChEBI" id="CHEBI:30616"/>
        <dbReference type="ChEBI" id="CHEBI:83421"/>
        <dbReference type="ChEBI" id="CHEBI:456216"/>
        <dbReference type="EC" id="2.7.11.1"/>
    </reaction>
</comment>
<dbReference type="GO" id="GO:0004674">
    <property type="term" value="F:protein serine/threonine kinase activity"/>
    <property type="evidence" value="ECO:0007669"/>
    <property type="project" value="UniProtKB-KW"/>
</dbReference>
<dbReference type="STRING" id="204669.Acid345_1455"/>
<gene>
    <name evidence="12" type="ordered locus">Acid345_1455</name>
</gene>
<keyword evidence="3" id="KW-0808">Transferase</keyword>
<keyword evidence="10" id="KW-0472">Membrane</keyword>
<evidence type="ECO:0000313" key="13">
    <source>
        <dbReference type="Proteomes" id="UP000002432"/>
    </source>
</evidence>
<evidence type="ECO:0000256" key="9">
    <source>
        <dbReference type="PROSITE-ProRule" id="PRU10141"/>
    </source>
</evidence>
<evidence type="ECO:0000256" key="4">
    <source>
        <dbReference type="ARBA" id="ARBA00022741"/>
    </source>
</evidence>
<keyword evidence="13" id="KW-1185">Reference proteome</keyword>
<dbReference type="EC" id="2.7.11.1" evidence="1"/>
<dbReference type="Gene3D" id="3.40.50.10610">
    <property type="entry name" value="ABC-type transport auxiliary lipoprotein component"/>
    <property type="match status" value="1"/>
</dbReference>
<dbReference type="InterPro" id="IPR011990">
    <property type="entry name" value="TPR-like_helical_dom_sf"/>
</dbReference>
<accession>Q1IRP3</accession>
<dbReference type="GO" id="GO:0005524">
    <property type="term" value="F:ATP binding"/>
    <property type="evidence" value="ECO:0007669"/>
    <property type="project" value="UniProtKB-UniRule"/>
</dbReference>
<proteinExistence type="predicted"/>
<organism evidence="12 13">
    <name type="scientific">Koribacter versatilis (strain Ellin345)</name>
    <dbReference type="NCBI Taxonomy" id="204669"/>
    <lineage>
        <taxon>Bacteria</taxon>
        <taxon>Pseudomonadati</taxon>
        <taxon>Acidobacteriota</taxon>
        <taxon>Terriglobia</taxon>
        <taxon>Terriglobales</taxon>
        <taxon>Candidatus Korobacteraceae</taxon>
        <taxon>Candidatus Korobacter</taxon>
    </lineage>
</organism>
<feature type="binding site" evidence="9">
    <location>
        <position position="43"/>
    </location>
    <ligand>
        <name>ATP</name>
        <dbReference type="ChEBI" id="CHEBI:30616"/>
    </ligand>
</feature>
<reference evidence="12 13" key="1">
    <citation type="journal article" date="2009" name="Appl. Environ. Microbiol.">
        <title>Three genomes from the phylum Acidobacteria provide insight into the lifestyles of these microorganisms in soils.</title>
        <authorList>
            <person name="Ward N.L."/>
            <person name="Challacombe J.F."/>
            <person name="Janssen P.H."/>
            <person name="Henrissat B."/>
            <person name="Coutinho P.M."/>
            <person name="Wu M."/>
            <person name="Xie G."/>
            <person name="Haft D.H."/>
            <person name="Sait M."/>
            <person name="Badger J."/>
            <person name="Barabote R.D."/>
            <person name="Bradley B."/>
            <person name="Brettin T.S."/>
            <person name="Brinkac L.M."/>
            <person name="Bruce D."/>
            <person name="Creasy T."/>
            <person name="Daugherty S.C."/>
            <person name="Davidsen T.M."/>
            <person name="DeBoy R.T."/>
            <person name="Detter J.C."/>
            <person name="Dodson R.J."/>
            <person name="Durkin A.S."/>
            <person name="Ganapathy A."/>
            <person name="Gwinn-Giglio M."/>
            <person name="Han C.S."/>
            <person name="Khouri H."/>
            <person name="Kiss H."/>
            <person name="Kothari S.P."/>
            <person name="Madupu R."/>
            <person name="Nelson K.E."/>
            <person name="Nelson W.C."/>
            <person name="Paulsen I."/>
            <person name="Penn K."/>
            <person name="Ren Q."/>
            <person name="Rosovitz M.J."/>
            <person name="Selengut J.D."/>
            <person name="Shrivastava S."/>
            <person name="Sullivan S.A."/>
            <person name="Tapia R."/>
            <person name="Thompson L.S."/>
            <person name="Watkins K.L."/>
            <person name="Yang Q."/>
            <person name="Yu C."/>
            <person name="Zafar N."/>
            <person name="Zhou L."/>
            <person name="Kuske C.R."/>
        </authorList>
    </citation>
    <scope>NUCLEOTIDE SEQUENCE [LARGE SCALE GENOMIC DNA]</scope>
    <source>
        <strain evidence="12 13">Ellin345</strain>
    </source>
</reference>
<sequence length="821" mass="89718">MGAARLIGTTVSHYRIVERLGGGGMGVVYKAEDTRLHRFVALKFLPDELARDSQALSRFQREAQAASALNHPNICTIHDIGEENGRAFIAMEFLDGLTLKHTIEERSMEMDRILALAIEIADALDAAHAAGIVHRDIKPANIFVTKRGHAKVLDFGLAKVENVAGSQTAIASANTMTAAGVQEQHLTSPGSTLGTIAYMSPEQARAKDLDARTDLFSFGAVLYEMATGTLPFRGGSTAEVFKAILDTAPTPMVRMNPDVPPELERIVSKALEKDRNLRYQSANDMRADLARLKRDLDSGRTSAAVEPASATSVVAAVPPVNRKWLALVGLAVVLVVAAGAGVYFFRGSAVSTQQVTSIAVLPFVNATNDAANEYLSDGLTGELISSLSQLPNMKVMARSTVFRFKGKQDDPQQIGQTLKVAAVLTGRITQRGDTMGIDADLVNASDGSEIWGAHYDRKASDLTQVQGDISRDLSNKLKIQVGGADQQKFGSAGTSNPEAYRLYLEGRQEWNGRTPEGLKKSIDLYRRAIAADPNYALAYTGLADTYLVATSYGVGITQQQALSVVDDASKKALELDPTLPEAEATRAMALANQWKFTEAEQLFRKTLQRSPGNANAHYFFAFNVLLPIGKIDEALAEFRTALSLDPLSTVMNMNYAITLAVARRYDETSVEFKKTIDRDPKWVPPLYYSSLMHAMTGHFDLANQEMARFRLLAFAFVGRPNDMPKEDAELFQNYAKHFSTDAKGYLAMNNAGTYPPGFDSIADGAAVYMIAGNREKTLAMLDQATTERDPDITWIIRLPVFDPLRTDPRFKAIMKRLNLPD</sequence>
<keyword evidence="10" id="KW-0812">Transmembrane</keyword>
<evidence type="ECO:0000313" key="12">
    <source>
        <dbReference type="EMBL" id="ABF40457.1"/>
    </source>
</evidence>
<dbReference type="Pfam" id="PF00069">
    <property type="entry name" value="Pkinase"/>
    <property type="match status" value="1"/>
</dbReference>
<dbReference type="InterPro" id="IPR017441">
    <property type="entry name" value="Protein_kinase_ATP_BS"/>
</dbReference>
<dbReference type="Gene3D" id="1.10.510.10">
    <property type="entry name" value="Transferase(Phosphotransferase) domain 1"/>
    <property type="match status" value="1"/>
</dbReference>